<gene>
    <name evidence="2" type="ORF">QH73_0015565</name>
</gene>
<name>A0A9X5E774_9CYAN</name>
<comment type="caution">
    <text evidence="2">The sequence shown here is derived from an EMBL/GenBank/DDBJ whole genome shotgun (WGS) entry which is preliminary data.</text>
</comment>
<proteinExistence type="predicted"/>
<dbReference type="RefSeq" id="WP_039717221.1">
    <property type="nucleotide sequence ID" value="NZ_JTJC03000004.1"/>
</dbReference>
<feature type="domain" description="HTH cro/C1-type" evidence="1">
    <location>
        <begin position="440"/>
        <end position="488"/>
    </location>
</feature>
<dbReference type="EMBL" id="JTJC03000004">
    <property type="protein sequence ID" value="NHC36048.1"/>
    <property type="molecule type" value="Genomic_DNA"/>
</dbReference>
<dbReference type="OrthoDB" id="436965at2"/>
<dbReference type="GO" id="GO:0003677">
    <property type="term" value="F:DNA binding"/>
    <property type="evidence" value="ECO:0007669"/>
    <property type="project" value="InterPro"/>
</dbReference>
<evidence type="ECO:0000313" key="2">
    <source>
        <dbReference type="EMBL" id="NHC36048.1"/>
    </source>
</evidence>
<dbReference type="Pfam" id="PF01381">
    <property type="entry name" value="HTH_3"/>
    <property type="match status" value="1"/>
</dbReference>
<reference evidence="2 3" key="1">
    <citation type="journal article" date="2015" name="Genome Announc.">
        <title>Draft Genome Sequence of the Terrestrial Cyanobacterium Scytonema millei VB511283, Isolated from Eastern India.</title>
        <authorList>
            <person name="Sen D."/>
            <person name="Chandrababunaidu M.M."/>
            <person name="Singh D."/>
            <person name="Sanghi N."/>
            <person name="Ghorai A."/>
            <person name="Mishra G.P."/>
            <person name="Madduluri M."/>
            <person name="Adhikary S.P."/>
            <person name="Tripathy S."/>
        </authorList>
    </citation>
    <scope>NUCLEOTIDE SEQUENCE [LARGE SCALE GENOMIC DNA]</scope>
    <source>
        <strain evidence="2 3">VB511283</strain>
    </source>
</reference>
<evidence type="ECO:0000313" key="3">
    <source>
        <dbReference type="Proteomes" id="UP000031532"/>
    </source>
</evidence>
<accession>A0A9X5E774</accession>
<dbReference type="InterPro" id="IPR010982">
    <property type="entry name" value="Lambda_DNA-bd_dom_sf"/>
</dbReference>
<dbReference type="Proteomes" id="UP000031532">
    <property type="component" value="Unassembled WGS sequence"/>
</dbReference>
<sequence>MKLPELLRNRLGSLLQPVVEIVILRRNDASKTEVDREATIATESNTTSPQTSKLGAVKKILLKSRQLKSPTKPFKKASLFPDGKTSLAALSLLLHGVAEVLSQKRDLPWKTETQNNLSYEKAADGKKGTISYYVTDNLENLSPDTISESAALAVIDRFDPRAGAIHLIYCAAAANLNHPWQSEFLLDDKQLLEYTGLIKRRDLCRHEQLKILYDLVRQPAQILAHVVWEKQGKVGAFTVADLKIWNVNVARDFETDKAGNPKLTGLKVIVQPGLWAKYFLNKSEYYYYTGVITKKTVQTLFSIGKQNAGAARMLIWLIFQVKPGYREVFSGKSLMQIAYGMAKIAVAEQDRQLRRQLADDLATDLKVIEAAGWRVELETGPAWLINNDGTKRPIGFWSQLLDTTWRFDLPEAALAEIAKLPNQLRGVERPKQQPPSGAAIRAARKAKGWSRAFFAATMGKSISWVDAIETEHRQVSQKDLPKLLEKLEMKS</sequence>
<dbReference type="AlphaFoldDB" id="A0A9X5E774"/>
<dbReference type="InterPro" id="IPR001387">
    <property type="entry name" value="Cro/C1-type_HTH"/>
</dbReference>
<protein>
    <submittedName>
        <fullName evidence="2">XRE family transcriptional regulator</fullName>
    </submittedName>
</protein>
<organism evidence="2 3">
    <name type="scientific">Scytonema millei VB511283</name>
    <dbReference type="NCBI Taxonomy" id="1245923"/>
    <lineage>
        <taxon>Bacteria</taxon>
        <taxon>Bacillati</taxon>
        <taxon>Cyanobacteriota</taxon>
        <taxon>Cyanophyceae</taxon>
        <taxon>Nostocales</taxon>
        <taxon>Scytonemataceae</taxon>
        <taxon>Scytonema</taxon>
    </lineage>
</organism>
<dbReference type="Gene3D" id="1.10.260.40">
    <property type="entry name" value="lambda repressor-like DNA-binding domains"/>
    <property type="match status" value="1"/>
</dbReference>
<dbReference type="SUPFAM" id="SSF47413">
    <property type="entry name" value="lambda repressor-like DNA-binding domains"/>
    <property type="match status" value="1"/>
</dbReference>
<evidence type="ECO:0000259" key="1">
    <source>
        <dbReference type="Pfam" id="PF01381"/>
    </source>
</evidence>
<keyword evidence="3" id="KW-1185">Reference proteome</keyword>